<dbReference type="EMBL" id="VTWT01000003">
    <property type="protein sequence ID" value="KAA9340273.1"/>
    <property type="molecule type" value="Genomic_DNA"/>
</dbReference>
<evidence type="ECO:0000256" key="1">
    <source>
        <dbReference type="SAM" id="SignalP"/>
    </source>
</evidence>
<evidence type="ECO:0000313" key="3">
    <source>
        <dbReference type="Proteomes" id="UP000326570"/>
    </source>
</evidence>
<gene>
    <name evidence="2" type="ORF">F0P94_07970</name>
</gene>
<accession>A0A5N1J6N9</accession>
<feature type="signal peptide" evidence="1">
    <location>
        <begin position="1"/>
        <end position="22"/>
    </location>
</feature>
<feature type="chain" id="PRO_5024913185" description="Carboxypeptidase regulatory-like domain-containing protein" evidence="1">
    <location>
        <begin position="23"/>
        <end position="247"/>
    </location>
</feature>
<reference evidence="2 3" key="1">
    <citation type="submission" date="2019-09" db="EMBL/GenBank/DDBJ databases">
        <title>Genome sequence of Adhaeribacter sp. M2.</title>
        <authorList>
            <person name="Srinivasan S."/>
        </authorList>
    </citation>
    <scope>NUCLEOTIDE SEQUENCE [LARGE SCALE GENOMIC DNA]</scope>
    <source>
        <strain evidence="2 3">M2</strain>
    </source>
</reference>
<name>A0A5N1J6N9_9BACT</name>
<organism evidence="2 3">
    <name type="scientific">Adhaeribacter soli</name>
    <dbReference type="NCBI Taxonomy" id="2607655"/>
    <lineage>
        <taxon>Bacteria</taxon>
        <taxon>Pseudomonadati</taxon>
        <taxon>Bacteroidota</taxon>
        <taxon>Cytophagia</taxon>
        <taxon>Cytophagales</taxon>
        <taxon>Hymenobacteraceae</taxon>
        <taxon>Adhaeribacter</taxon>
    </lineage>
</organism>
<evidence type="ECO:0000313" key="2">
    <source>
        <dbReference type="EMBL" id="KAA9340273.1"/>
    </source>
</evidence>
<keyword evidence="1" id="KW-0732">Signal</keyword>
<dbReference type="InterPro" id="IPR046219">
    <property type="entry name" value="DUF6252"/>
</dbReference>
<dbReference type="RefSeq" id="WP_150903345.1">
    <property type="nucleotide sequence ID" value="NZ_VTWT01000003.1"/>
</dbReference>
<proteinExistence type="predicted"/>
<dbReference type="AlphaFoldDB" id="A0A5N1J6N9"/>
<dbReference type="Pfam" id="PF19765">
    <property type="entry name" value="DUF6252"/>
    <property type="match status" value="1"/>
</dbReference>
<dbReference type="PROSITE" id="PS51257">
    <property type="entry name" value="PROKAR_LIPOPROTEIN"/>
    <property type="match status" value="1"/>
</dbReference>
<dbReference type="Proteomes" id="UP000326570">
    <property type="component" value="Unassembled WGS sequence"/>
</dbReference>
<sequence length="247" mass="26801">MKRKTLIFASLVVSLLSVSCSKDDDQTRDATPNTKGTLNVIASPADAATRINIIRGTDTIKAVPDAYGVFTVKDLPENNYNVVFTPSPLYEKPIDKTAQIKAGQVTDFGTISFTKKSNGISAKVDGLIWAPYGMNNNLDSLNKLHIYGFMYGDYYVYLGKIPFSKGTYTHVSNPELVWAYGGFSQGGPNEHWESTHGGSASVTITNIDPAAKKITGYFSFTANASPGTNATGVKRLTEGVFIDVNYR</sequence>
<comment type="caution">
    <text evidence="2">The sequence shown here is derived from an EMBL/GenBank/DDBJ whole genome shotgun (WGS) entry which is preliminary data.</text>
</comment>
<evidence type="ECO:0008006" key="4">
    <source>
        <dbReference type="Google" id="ProtNLM"/>
    </source>
</evidence>
<keyword evidence="3" id="KW-1185">Reference proteome</keyword>
<protein>
    <recommendedName>
        <fullName evidence="4">Carboxypeptidase regulatory-like domain-containing protein</fullName>
    </recommendedName>
</protein>